<sequence length="110" mass="12289">MDRSCYLRGDGRLVPATDDEVIEVEDMLDDKSSLHFSCETGMTVKTTHNGHDLKSDDEIEKQVLKNAPPTGLVQNQQPIFENMSEVLHVAKPDVDITILNIASIFTKCPF</sequence>
<reference evidence="2" key="1">
    <citation type="journal article" date="2022" name="Mol. Ecol. Resour.">
        <title>The genomes of chicory, endive, great burdock and yacon provide insights into Asteraceae palaeo-polyploidization history and plant inulin production.</title>
        <authorList>
            <person name="Fan W."/>
            <person name="Wang S."/>
            <person name="Wang H."/>
            <person name="Wang A."/>
            <person name="Jiang F."/>
            <person name="Liu H."/>
            <person name="Zhao H."/>
            <person name="Xu D."/>
            <person name="Zhang Y."/>
        </authorList>
    </citation>
    <scope>NUCLEOTIDE SEQUENCE [LARGE SCALE GENOMIC DNA]</scope>
    <source>
        <strain evidence="2">cv. Punajuju</strain>
    </source>
</reference>
<keyword evidence="2" id="KW-1185">Reference proteome</keyword>
<proteinExistence type="predicted"/>
<comment type="caution">
    <text evidence="1">The sequence shown here is derived from an EMBL/GenBank/DDBJ whole genome shotgun (WGS) entry which is preliminary data.</text>
</comment>
<gene>
    <name evidence="1" type="ORF">L2E82_43535</name>
</gene>
<organism evidence="1 2">
    <name type="scientific">Cichorium intybus</name>
    <name type="common">Chicory</name>
    <dbReference type="NCBI Taxonomy" id="13427"/>
    <lineage>
        <taxon>Eukaryota</taxon>
        <taxon>Viridiplantae</taxon>
        <taxon>Streptophyta</taxon>
        <taxon>Embryophyta</taxon>
        <taxon>Tracheophyta</taxon>
        <taxon>Spermatophyta</taxon>
        <taxon>Magnoliopsida</taxon>
        <taxon>eudicotyledons</taxon>
        <taxon>Gunneridae</taxon>
        <taxon>Pentapetalae</taxon>
        <taxon>asterids</taxon>
        <taxon>campanulids</taxon>
        <taxon>Asterales</taxon>
        <taxon>Asteraceae</taxon>
        <taxon>Cichorioideae</taxon>
        <taxon>Cichorieae</taxon>
        <taxon>Cichoriinae</taxon>
        <taxon>Cichorium</taxon>
    </lineage>
</organism>
<evidence type="ECO:0000313" key="2">
    <source>
        <dbReference type="Proteomes" id="UP001055811"/>
    </source>
</evidence>
<protein>
    <submittedName>
        <fullName evidence="1">Uncharacterized protein</fullName>
    </submittedName>
</protein>
<reference evidence="1 2" key="2">
    <citation type="journal article" date="2022" name="Mol. Ecol. Resour.">
        <title>The genomes of chicory, endive, great burdock and yacon provide insights into Asteraceae paleo-polyploidization history and plant inulin production.</title>
        <authorList>
            <person name="Fan W."/>
            <person name="Wang S."/>
            <person name="Wang H."/>
            <person name="Wang A."/>
            <person name="Jiang F."/>
            <person name="Liu H."/>
            <person name="Zhao H."/>
            <person name="Xu D."/>
            <person name="Zhang Y."/>
        </authorList>
    </citation>
    <scope>NUCLEOTIDE SEQUENCE [LARGE SCALE GENOMIC DNA]</scope>
    <source>
        <strain evidence="2">cv. Punajuju</strain>
        <tissue evidence="1">Leaves</tissue>
    </source>
</reference>
<accession>A0ACB8ZNN2</accession>
<name>A0ACB8ZNN2_CICIN</name>
<evidence type="ECO:0000313" key="1">
    <source>
        <dbReference type="EMBL" id="KAI3699304.1"/>
    </source>
</evidence>
<dbReference type="EMBL" id="CM042016">
    <property type="protein sequence ID" value="KAI3699304.1"/>
    <property type="molecule type" value="Genomic_DNA"/>
</dbReference>
<dbReference type="Proteomes" id="UP001055811">
    <property type="component" value="Linkage Group LG08"/>
</dbReference>